<dbReference type="InterPro" id="IPR023210">
    <property type="entry name" value="NADP_OxRdtase_dom"/>
</dbReference>
<dbReference type="AlphaFoldDB" id="T1C6M3"/>
<dbReference type="GO" id="GO:0005829">
    <property type="term" value="C:cytosol"/>
    <property type="evidence" value="ECO:0007669"/>
    <property type="project" value="TreeGrafter"/>
</dbReference>
<dbReference type="Gene3D" id="3.20.20.100">
    <property type="entry name" value="NADP-dependent oxidoreductase domain"/>
    <property type="match status" value="1"/>
</dbReference>
<gene>
    <name evidence="2" type="ORF">B2A_03118</name>
</gene>
<dbReference type="PANTHER" id="PTHR43364">
    <property type="entry name" value="NADH-SPECIFIC METHYLGLYOXAL REDUCTASE-RELATED"/>
    <property type="match status" value="1"/>
</dbReference>
<organism evidence="2">
    <name type="scientific">mine drainage metagenome</name>
    <dbReference type="NCBI Taxonomy" id="410659"/>
    <lineage>
        <taxon>unclassified sequences</taxon>
        <taxon>metagenomes</taxon>
        <taxon>ecological metagenomes</taxon>
    </lineage>
</organism>
<dbReference type="PANTHER" id="PTHR43364:SF18">
    <property type="entry name" value="OXIDOREDUCTASE"/>
    <property type="match status" value="1"/>
</dbReference>
<evidence type="ECO:0000313" key="2">
    <source>
        <dbReference type="EMBL" id="EQD61755.1"/>
    </source>
</evidence>
<dbReference type="InterPro" id="IPR050523">
    <property type="entry name" value="AKR_Detox_Biosynth"/>
</dbReference>
<comment type="caution">
    <text evidence="2">The sequence shown here is derived from an EMBL/GenBank/DDBJ whole genome shotgun (WGS) entry which is preliminary data.</text>
</comment>
<evidence type="ECO:0000259" key="1">
    <source>
        <dbReference type="Pfam" id="PF00248"/>
    </source>
</evidence>
<reference evidence="2" key="1">
    <citation type="submission" date="2013-08" db="EMBL/GenBank/DDBJ databases">
        <authorList>
            <person name="Mendez C."/>
            <person name="Richter M."/>
            <person name="Ferrer M."/>
            <person name="Sanchez J."/>
        </authorList>
    </citation>
    <scope>NUCLEOTIDE SEQUENCE</scope>
</reference>
<dbReference type="SUPFAM" id="SSF51430">
    <property type="entry name" value="NAD(P)-linked oxidoreductase"/>
    <property type="match status" value="1"/>
</dbReference>
<protein>
    <submittedName>
        <fullName evidence="2">Aldo/keto reductase</fullName>
    </submittedName>
</protein>
<reference evidence="2" key="2">
    <citation type="journal article" date="2014" name="ISME J.">
        <title>Microbial stratification in low pH oxic and suboxic macroscopic growths along an acid mine drainage.</title>
        <authorList>
            <person name="Mendez-Garcia C."/>
            <person name="Mesa V."/>
            <person name="Sprenger R.R."/>
            <person name="Richter M."/>
            <person name="Diez M.S."/>
            <person name="Solano J."/>
            <person name="Bargiela R."/>
            <person name="Golyshina O.V."/>
            <person name="Manteca A."/>
            <person name="Ramos J.L."/>
            <person name="Gallego J.R."/>
            <person name="Llorente I."/>
            <person name="Martins Dos Santos V.A."/>
            <person name="Jensen O.N."/>
            <person name="Pelaez A.I."/>
            <person name="Sanchez J."/>
            <person name="Ferrer M."/>
        </authorList>
    </citation>
    <scope>NUCLEOTIDE SEQUENCE</scope>
</reference>
<dbReference type="Pfam" id="PF00248">
    <property type="entry name" value="Aldo_ket_red"/>
    <property type="match status" value="1"/>
</dbReference>
<proteinExistence type="predicted"/>
<dbReference type="InterPro" id="IPR036812">
    <property type="entry name" value="NAD(P)_OxRdtase_dom_sf"/>
</dbReference>
<name>T1C6M3_9ZZZZ</name>
<feature type="non-terminal residue" evidence="2">
    <location>
        <position position="109"/>
    </location>
</feature>
<accession>T1C6M3</accession>
<feature type="domain" description="NADP-dependent oxidoreductase" evidence="1">
    <location>
        <begin position="22"/>
        <end position="108"/>
    </location>
</feature>
<sequence length="109" mass="11598">MTKTGELGFRQLGSHGPLVSVVGVGTNNFGSRLDRQGAERVVHAALDGGINLFDTADIYGGGESERFLGQALRGRRDEAVVATKFGMRMAGVEPAEHRGAPAYVRRAVE</sequence>
<dbReference type="EMBL" id="AUZZ01002089">
    <property type="protein sequence ID" value="EQD61755.1"/>
    <property type="molecule type" value="Genomic_DNA"/>
</dbReference>